<dbReference type="HAMAP" id="MF_00197">
    <property type="entry name" value="DAP_epimerase"/>
    <property type="match status" value="1"/>
</dbReference>
<feature type="site" description="Could be important to modulate the pK values of the two catalytic cysteine residues" evidence="9">
    <location>
        <position position="214"/>
    </location>
</feature>
<dbReference type="GO" id="GO:0009089">
    <property type="term" value="P:lysine biosynthetic process via diaminopimelate"/>
    <property type="evidence" value="ECO:0007669"/>
    <property type="project" value="UniProtKB-UniRule"/>
</dbReference>
<feature type="binding site" evidence="9">
    <location>
        <begin position="214"/>
        <end position="215"/>
    </location>
    <ligand>
        <name>substrate</name>
    </ligand>
</feature>
<dbReference type="NCBIfam" id="TIGR00652">
    <property type="entry name" value="DapF"/>
    <property type="match status" value="1"/>
</dbReference>
<evidence type="ECO:0000256" key="5">
    <source>
        <dbReference type="ARBA" id="ARBA00022605"/>
    </source>
</evidence>
<accession>A0AB39HPR2</accession>
<feature type="site" description="Could be important to modulate the pK values of the two catalytic cysteine residues" evidence="9">
    <location>
        <position position="165"/>
    </location>
</feature>
<dbReference type="GO" id="GO:0008837">
    <property type="term" value="F:diaminopimelate epimerase activity"/>
    <property type="evidence" value="ECO:0007669"/>
    <property type="project" value="UniProtKB-UniRule"/>
</dbReference>
<keyword evidence="4 9" id="KW-0963">Cytoplasm</keyword>
<gene>
    <name evidence="9 11" type="primary">dapF</name>
    <name evidence="11" type="ORF">AB4Y30_08610</name>
</gene>
<feature type="binding site" evidence="9">
    <location>
        <begin position="224"/>
        <end position="225"/>
    </location>
    <ligand>
        <name>substrate</name>
    </ligand>
</feature>
<evidence type="ECO:0000256" key="8">
    <source>
        <dbReference type="ARBA" id="ARBA00051712"/>
    </source>
</evidence>
<name>A0AB39HPR2_9BACI</name>
<feature type="binding site" evidence="9">
    <location>
        <position position="66"/>
    </location>
    <ligand>
        <name>substrate</name>
    </ligand>
</feature>
<feature type="binding site" evidence="9">
    <location>
        <position position="11"/>
    </location>
    <ligand>
        <name>substrate</name>
    </ligand>
</feature>
<comment type="function">
    <text evidence="9">Catalyzes the stereoinversion of LL-2,6-diaminopimelate (L,L-DAP) to meso-diaminopimelate (meso-DAP), a precursor of L-lysine and an essential component of the bacterial peptidoglycan.</text>
</comment>
<evidence type="ECO:0000256" key="9">
    <source>
        <dbReference type="HAMAP-Rule" id="MF_00197"/>
    </source>
</evidence>
<dbReference type="AlphaFoldDB" id="A0AB39HPR2"/>
<dbReference type="InterPro" id="IPR001653">
    <property type="entry name" value="DAP_epimerase_DapF"/>
</dbReference>
<keyword evidence="7 9" id="KW-0413">Isomerase</keyword>
<proteinExistence type="inferred from homology"/>
<dbReference type="EC" id="5.1.1.7" evidence="3 9"/>
<feature type="active site" description="Proton donor" evidence="9">
    <location>
        <position position="75"/>
    </location>
</feature>
<evidence type="ECO:0000256" key="10">
    <source>
        <dbReference type="PROSITE-ProRule" id="PRU10125"/>
    </source>
</evidence>
<feature type="binding site" evidence="9">
    <location>
        <begin position="76"/>
        <end position="77"/>
    </location>
    <ligand>
        <name>substrate</name>
    </ligand>
</feature>
<evidence type="ECO:0000256" key="2">
    <source>
        <dbReference type="ARBA" id="ARBA00010219"/>
    </source>
</evidence>
<feature type="binding site" evidence="9">
    <location>
        <position position="163"/>
    </location>
    <ligand>
        <name>substrate</name>
    </ligand>
</feature>
<protein>
    <recommendedName>
        <fullName evidence="3 9">Diaminopimelate epimerase</fullName>
        <shortName evidence="9">DAP epimerase</shortName>
        <ecNumber evidence="3 9">5.1.1.7</ecNumber>
    </recommendedName>
    <alternativeName>
        <fullName evidence="9">PLP-independent amino acid racemase</fullName>
    </alternativeName>
</protein>
<dbReference type="RefSeq" id="WP_368655067.1">
    <property type="nucleotide sequence ID" value="NZ_CP162599.1"/>
</dbReference>
<keyword evidence="6 9" id="KW-0457">Lysine biosynthesis</keyword>
<evidence type="ECO:0000313" key="11">
    <source>
        <dbReference type="EMBL" id="XDK34396.1"/>
    </source>
</evidence>
<dbReference type="GO" id="GO:0005829">
    <property type="term" value="C:cytosol"/>
    <property type="evidence" value="ECO:0007669"/>
    <property type="project" value="TreeGrafter"/>
</dbReference>
<organism evidence="11">
    <name type="scientific">Ornithinibacillus sp. 4-3</name>
    <dbReference type="NCBI Taxonomy" id="3231488"/>
    <lineage>
        <taxon>Bacteria</taxon>
        <taxon>Bacillati</taxon>
        <taxon>Bacillota</taxon>
        <taxon>Bacilli</taxon>
        <taxon>Bacillales</taxon>
        <taxon>Bacillaceae</taxon>
        <taxon>Ornithinibacillus</taxon>
    </lineage>
</organism>
<evidence type="ECO:0000256" key="3">
    <source>
        <dbReference type="ARBA" id="ARBA00013080"/>
    </source>
</evidence>
<evidence type="ECO:0000256" key="1">
    <source>
        <dbReference type="ARBA" id="ARBA00005196"/>
    </source>
</evidence>
<comment type="pathway">
    <text evidence="1 9">Amino-acid biosynthesis; L-lysine biosynthesis via DAP pathway; DL-2,6-diaminopimelate from LL-2,6-diaminopimelate: step 1/1.</text>
</comment>
<dbReference type="PANTHER" id="PTHR31689:SF0">
    <property type="entry name" value="DIAMINOPIMELATE EPIMERASE"/>
    <property type="match status" value="1"/>
</dbReference>
<dbReference type="FunFam" id="3.10.310.10:FF:000004">
    <property type="entry name" value="Diaminopimelate epimerase"/>
    <property type="match status" value="1"/>
</dbReference>
<dbReference type="PROSITE" id="PS01326">
    <property type="entry name" value="DAP_EPIMERASE"/>
    <property type="match status" value="1"/>
</dbReference>
<evidence type="ECO:0000256" key="7">
    <source>
        <dbReference type="ARBA" id="ARBA00023235"/>
    </source>
</evidence>
<dbReference type="PANTHER" id="PTHR31689">
    <property type="entry name" value="DIAMINOPIMELATE EPIMERASE, CHLOROPLASTIC"/>
    <property type="match status" value="1"/>
</dbReference>
<dbReference type="EMBL" id="CP162599">
    <property type="protein sequence ID" value="XDK34396.1"/>
    <property type="molecule type" value="Genomic_DNA"/>
</dbReference>
<dbReference type="InterPro" id="IPR018510">
    <property type="entry name" value="DAP_epimerase_AS"/>
</dbReference>
<reference evidence="11" key="1">
    <citation type="submission" date="2024-07" db="EMBL/GenBank/DDBJ databases">
        <title>Halotolerant mesophilic bacterium Ornithinibacillus sp. 4-3, sp. nov., isolated from soil.</title>
        <authorList>
            <person name="Sidarenka A.V."/>
            <person name="Guliayeva D.E."/>
            <person name="Leanovich S.I."/>
            <person name="Hileuskaya K.S."/>
            <person name="Akhremchuk A.E."/>
            <person name="Sikolenko M.A."/>
            <person name="Valentovich L.N."/>
        </authorList>
    </citation>
    <scope>NUCLEOTIDE SEQUENCE</scope>
    <source>
        <strain evidence="11">4-3</strain>
    </source>
</reference>
<keyword evidence="5 9" id="KW-0028">Amino-acid biosynthesis</keyword>
<feature type="binding site" evidence="9">
    <location>
        <position position="196"/>
    </location>
    <ligand>
        <name>substrate</name>
    </ligand>
</feature>
<sequence length="286" mass="31670">MQFTKMHGLGNNYIYFDLLKNNLEGIDLNELAKSVSDINYGVGSDGMILICPAEHKEADFRMRIFNADGSEGKNCGNGLRCTAKYIYDHGYTSTPTFKIETKGGMIVEAEVFPNEGIVKIDMGEPALLKESIPMQGNPESKSINESFEIGEKKLNLTSVSMGNPHTILFVDDVKAYPLEDFGPVVENAALFPERVNFGIVQVVNEQKIDYRVWERGSGITMACGTGACAAVVAATLNNKVSRNKPITVHLPGGDLNILWDMDNHVWKSGPAEYIFHGEWDIKPFRK</sequence>
<feature type="active site" description="Proton acceptor" evidence="9">
    <location>
        <position position="223"/>
    </location>
</feature>
<comment type="subcellular location">
    <subcellularLocation>
        <location evidence="9">Cytoplasm</location>
    </subcellularLocation>
</comment>
<comment type="subunit">
    <text evidence="9">Homodimer.</text>
</comment>
<evidence type="ECO:0000256" key="6">
    <source>
        <dbReference type="ARBA" id="ARBA00023154"/>
    </source>
</evidence>
<feature type="active site" evidence="10">
    <location>
        <position position="75"/>
    </location>
</feature>
<dbReference type="SUPFAM" id="SSF54506">
    <property type="entry name" value="Diaminopimelate epimerase-like"/>
    <property type="match status" value="2"/>
</dbReference>
<comment type="similarity">
    <text evidence="2 9">Belongs to the diaminopimelate epimerase family.</text>
</comment>
<comment type="catalytic activity">
    <reaction evidence="8 9">
        <text>(2S,6S)-2,6-diaminopimelate = meso-2,6-diaminopimelate</text>
        <dbReference type="Rhea" id="RHEA:15393"/>
        <dbReference type="ChEBI" id="CHEBI:57609"/>
        <dbReference type="ChEBI" id="CHEBI:57791"/>
        <dbReference type="EC" id="5.1.1.7"/>
    </reaction>
</comment>
<evidence type="ECO:0000256" key="4">
    <source>
        <dbReference type="ARBA" id="ARBA00022490"/>
    </source>
</evidence>
<comment type="caution">
    <text evidence="9">Lacks conserved residue(s) required for the propagation of feature annotation.</text>
</comment>
<dbReference type="Pfam" id="PF01678">
    <property type="entry name" value="DAP_epimerase"/>
    <property type="match status" value="2"/>
</dbReference>
<dbReference type="Gene3D" id="3.10.310.10">
    <property type="entry name" value="Diaminopimelate Epimerase, Chain A, domain 1"/>
    <property type="match status" value="2"/>
</dbReference>